<dbReference type="KEGG" id="clup:CLUP02_15226"/>
<dbReference type="RefSeq" id="XP_049151296.1">
    <property type="nucleotide sequence ID" value="XM_049294150.1"/>
</dbReference>
<accession>A0A9Q8T6G4</accession>
<name>A0A9Q8T6G4_9PEZI</name>
<proteinExistence type="predicted"/>
<organism evidence="2 3">
    <name type="scientific">Colletotrichum lupini</name>
    <dbReference type="NCBI Taxonomy" id="145971"/>
    <lineage>
        <taxon>Eukaryota</taxon>
        <taxon>Fungi</taxon>
        <taxon>Dikarya</taxon>
        <taxon>Ascomycota</taxon>
        <taxon>Pezizomycotina</taxon>
        <taxon>Sordariomycetes</taxon>
        <taxon>Hypocreomycetidae</taxon>
        <taxon>Glomerellales</taxon>
        <taxon>Glomerellaceae</taxon>
        <taxon>Colletotrichum</taxon>
        <taxon>Colletotrichum acutatum species complex</taxon>
    </lineage>
</organism>
<dbReference type="AlphaFoldDB" id="A0A9Q8T6G4"/>
<feature type="region of interest" description="Disordered" evidence="1">
    <location>
        <begin position="40"/>
        <end position="69"/>
    </location>
</feature>
<evidence type="ECO:0000313" key="2">
    <source>
        <dbReference type="EMBL" id="UQC89695.1"/>
    </source>
</evidence>
<evidence type="ECO:0000313" key="3">
    <source>
        <dbReference type="Proteomes" id="UP000830671"/>
    </source>
</evidence>
<dbReference type="EMBL" id="CP019480">
    <property type="protein sequence ID" value="UQC89695.1"/>
    <property type="molecule type" value="Genomic_DNA"/>
</dbReference>
<protein>
    <submittedName>
        <fullName evidence="2">Uncharacterized protein</fullName>
    </submittedName>
</protein>
<gene>
    <name evidence="2" type="ORF">CLUP02_15226</name>
</gene>
<sequence>MTDKHPIFGVSTENPQEPRPLAIPTYKTKLTTLHNSTDVKIPLHETPGSFRARPRFPTHKTNSSLVRRI</sequence>
<dbReference type="Proteomes" id="UP000830671">
    <property type="component" value="Chromosome 8"/>
</dbReference>
<evidence type="ECO:0000256" key="1">
    <source>
        <dbReference type="SAM" id="MobiDB-lite"/>
    </source>
</evidence>
<reference evidence="2" key="1">
    <citation type="journal article" date="2021" name="Mol. Plant Microbe Interact.">
        <title>Complete Genome Sequence of the Plant-Pathogenic Fungus Colletotrichum lupini.</title>
        <authorList>
            <person name="Baroncelli R."/>
            <person name="Pensec F."/>
            <person name="Da Lio D."/>
            <person name="Boufleur T."/>
            <person name="Vicente I."/>
            <person name="Sarrocco S."/>
            <person name="Picot A."/>
            <person name="Baraldi E."/>
            <person name="Sukno S."/>
            <person name="Thon M."/>
            <person name="Le Floch G."/>
        </authorList>
    </citation>
    <scope>NUCLEOTIDE SEQUENCE</scope>
    <source>
        <strain evidence="2">IMI 504893</strain>
    </source>
</reference>
<feature type="compositionally biased region" description="Polar residues" evidence="1">
    <location>
        <begin position="59"/>
        <end position="69"/>
    </location>
</feature>
<keyword evidence="3" id="KW-1185">Reference proteome</keyword>
<dbReference type="GeneID" id="73349160"/>
<feature type="region of interest" description="Disordered" evidence="1">
    <location>
        <begin position="1"/>
        <end position="21"/>
    </location>
</feature>